<reference evidence="1" key="2">
    <citation type="submission" date="2020-02" db="EMBL/GenBank/DDBJ databases">
        <authorList>
            <consortium name="NCBI Pathogen Detection Project"/>
        </authorList>
    </citation>
    <scope>NUCLEOTIDE SEQUENCE</scope>
    <source>
        <strain evidence="1">MA.CK_00/00001968</strain>
    </source>
</reference>
<evidence type="ECO:0000313" key="1">
    <source>
        <dbReference type="EMBL" id="HAF2126511.1"/>
    </source>
</evidence>
<proteinExistence type="predicted"/>
<reference evidence="1" key="1">
    <citation type="journal article" date="2018" name="Genome Biol.">
        <title>SKESA: strategic k-mer extension for scrupulous assemblies.</title>
        <authorList>
            <person name="Souvorov A."/>
            <person name="Agarwala R."/>
            <person name="Lipman D.J."/>
        </authorList>
    </citation>
    <scope>NUCLEOTIDE SEQUENCE</scope>
    <source>
        <strain evidence="1">MA.CK_00/00001968</strain>
    </source>
</reference>
<protein>
    <submittedName>
        <fullName evidence="1">Uncharacterized protein</fullName>
    </submittedName>
</protein>
<gene>
    <name evidence="1" type="ORF">G9F27_000608</name>
</gene>
<dbReference type="AlphaFoldDB" id="A0A743SIQ2"/>
<organism evidence="1">
    <name type="scientific">Salmonella enterica</name>
    <name type="common">Salmonella choleraesuis</name>
    <dbReference type="NCBI Taxonomy" id="28901"/>
    <lineage>
        <taxon>Bacteria</taxon>
        <taxon>Pseudomonadati</taxon>
        <taxon>Pseudomonadota</taxon>
        <taxon>Gammaproteobacteria</taxon>
        <taxon>Enterobacterales</taxon>
        <taxon>Enterobacteriaceae</taxon>
        <taxon>Salmonella</taxon>
    </lineage>
</organism>
<dbReference type="EMBL" id="DAAUQX010000003">
    <property type="protein sequence ID" value="HAF2126511.1"/>
    <property type="molecule type" value="Genomic_DNA"/>
</dbReference>
<name>A0A743SIQ2_SALER</name>
<accession>A0A743SIQ2</accession>
<sequence>MSLHDIRDEVSSQSSDVSLQPSDVALYDCFMKVTEDIELLFFLASLIPVCSYDEDFNQLDSFRRTFVKLISFVDADFRALQQSFYNSQSR</sequence>
<comment type="caution">
    <text evidence="1">The sequence shown here is derived from an EMBL/GenBank/DDBJ whole genome shotgun (WGS) entry which is preliminary data.</text>
</comment>